<reference evidence="2" key="2">
    <citation type="submission" date="2020-11" db="EMBL/GenBank/DDBJ databases">
        <authorList>
            <consortium name="DOE Joint Genome Institute"/>
            <person name="Kuo A."/>
            <person name="Miyauchi S."/>
            <person name="Kiss E."/>
            <person name="Drula E."/>
            <person name="Kohler A."/>
            <person name="Sanchez-Garcia M."/>
            <person name="Andreopoulos B."/>
            <person name="Barry K.W."/>
            <person name="Bonito G."/>
            <person name="Buee M."/>
            <person name="Carver A."/>
            <person name="Chen C."/>
            <person name="Cichocki N."/>
            <person name="Clum A."/>
            <person name="Culley D."/>
            <person name="Crous P.W."/>
            <person name="Fauchery L."/>
            <person name="Girlanda M."/>
            <person name="Hayes R."/>
            <person name="Keri Z."/>
            <person name="Labutti K."/>
            <person name="Lipzen A."/>
            <person name="Lombard V."/>
            <person name="Magnuson J."/>
            <person name="Maillard F."/>
            <person name="Morin E."/>
            <person name="Murat C."/>
            <person name="Nolan M."/>
            <person name="Ohm R."/>
            <person name="Pangilinan J."/>
            <person name="Pereira M."/>
            <person name="Perotto S."/>
            <person name="Peter M."/>
            <person name="Riley R."/>
            <person name="Sitrit Y."/>
            <person name="Stielow B."/>
            <person name="Szollosi G."/>
            <person name="Zifcakova L."/>
            <person name="Stursova M."/>
            <person name="Spatafora J.W."/>
            <person name="Tedersoo L."/>
            <person name="Vaario L.-M."/>
            <person name="Yamada A."/>
            <person name="Yan M."/>
            <person name="Wang P."/>
            <person name="Xu J."/>
            <person name="Bruns T."/>
            <person name="Baldrian P."/>
            <person name="Vilgalys R."/>
            <person name="Henrissat B."/>
            <person name="Grigoriev I.V."/>
            <person name="Hibbett D."/>
            <person name="Nagy L.G."/>
            <person name="Martin F.M."/>
        </authorList>
    </citation>
    <scope>NUCLEOTIDE SEQUENCE</scope>
    <source>
        <strain evidence="2">UH-Tt-Lm1</strain>
    </source>
</reference>
<accession>A0A9P6H9K8</accession>
<gene>
    <name evidence="2" type="ORF">BJ322DRAFT_1080961</name>
</gene>
<keyword evidence="3" id="KW-1185">Reference proteome</keyword>
<sequence length="306" mass="34941">MPPKSRSKRANTSQKRKRRDELESEHEEYNTSAAEDDAESLDSDNLDDEVGTAKRGKRQRIASPQKATRRRKKVKSDEEEEEGELELKQGQEVVGKIVRAPKTGQVPPGQISQNTFDFLNQLKKPEFNDREWSVFQPVFRQAEKEWQVFIQVFTDHIVDADPQIPHLPPRDVIHRIYRDIRFSNDKTPYKTGFSASFSRSGRKGIFAHLKPGNGSLIAAGAWCPGKNELQTIRNNIQRSSARLRQIISSTEFTNLFGEARPHPQGQRRNVFGAEDELKVAPKGVNKNHPDIDLLKCRSLAVVHRWG</sequence>
<feature type="region of interest" description="Disordered" evidence="1">
    <location>
        <begin position="1"/>
        <end position="83"/>
    </location>
</feature>
<evidence type="ECO:0000256" key="1">
    <source>
        <dbReference type="SAM" id="MobiDB-lite"/>
    </source>
</evidence>
<protein>
    <submittedName>
        <fullName evidence="2">Uncharacterized protein</fullName>
    </submittedName>
</protein>
<reference evidence="2" key="1">
    <citation type="journal article" date="2020" name="Nat. Commun.">
        <title>Large-scale genome sequencing of mycorrhizal fungi provides insights into the early evolution of symbiotic traits.</title>
        <authorList>
            <person name="Miyauchi S."/>
            <person name="Kiss E."/>
            <person name="Kuo A."/>
            <person name="Drula E."/>
            <person name="Kohler A."/>
            <person name="Sanchez-Garcia M."/>
            <person name="Morin E."/>
            <person name="Andreopoulos B."/>
            <person name="Barry K.W."/>
            <person name="Bonito G."/>
            <person name="Buee M."/>
            <person name="Carver A."/>
            <person name="Chen C."/>
            <person name="Cichocki N."/>
            <person name="Clum A."/>
            <person name="Culley D."/>
            <person name="Crous P.W."/>
            <person name="Fauchery L."/>
            <person name="Girlanda M."/>
            <person name="Hayes R.D."/>
            <person name="Keri Z."/>
            <person name="LaButti K."/>
            <person name="Lipzen A."/>
            <person name="Lombard V."/>
            <person name="Magnuson J."/>
            <person name="Maillard F."/>
            <person name="Murat C."/>
            <person name="Nolan M."/>
            <person name="Ohm R.A."/>
            <person name="Pangilinan J."/>
            <person name="Pereira M.F."/>
            <person name="Perotto S."/>
            <person name="Peter M."/>
            <person name="Pfister S."/>
            <person name="Riley R."/>
            <person name="Sitrit Y."/>
            <person name="Stielow J.B."/>
            <person name="Szollosi G."/>
            <person name="Zifcakova L."/>
            <person name="Stursova M."/>
            <person name="Spatafora J.W."/>
            <person name="Tedersoo L."/>
            <person name="Vaario L.M."/>
            <person name="Yamada A."/>
            <person name="Yan M."/>
            <person name="Wang P."/>
            <person name="Xu J."/>
            <person name="Bruns T."/>
            <person name="Baldrian P."/>
            <person name="Vilgalys R."/>
            <person name="Dunand C."/>
            <person name="Henrissat B."/>
            <person name="Grigoriev I.V."/>
            <person name="Hibbett D."/>
            <person name="Nagy L.G."/>
            <person name="Martin F.M."/>
        </authorList>
    </citation>
    <scope>NUCLEOTIDE SEQUENCE</scope>
    <source>
        <strain evidence="2">UH-Tt-Lm1</strain>
    </source>
</reference>
<dbReference type="Proteomes" id="UP000736335">
    <property type="component" value="Unassembled WGS sequence"/>
</dbReference>
<feature type="compositionally biased region" description="Basic residues" evidence="1">
    <location>
        <begin position="1"/>
        <end position="18"/>
    </location>
</feature>
<name>A0A9P6H9K8_9AGAM</name>
<dbReference type="PANTHER" id="PTHR36452">
    <property type="entry name" value="CHROMOSOME 12, WHOLE GENOME SHOTGUN SEQUENCE"/>
    <property type="match status" value="1"/>
</dbReference>
<evidence type="ECO:0000313" key="3">
    <source>
        <dbReference type="Proteomes" id="UP000736335"/>
    </source>
</evidence>
<organism evidence="2 3">
    <name type="scientific">Thelephora terrestris</name>
    <dbReference type="NCBI Taxonomy" id="56493"/>
    <lineage>
        <taxon>Eukaryota</taxon>
        <taxon>Fungi</taxon>
        <taxon>Dikarya</taxon>
        <taxon>Basidiomycota</taxon>
        <taxon>Agaricomycotina</taxon>
        <taxon>Agaricomycetes</taxon>
        <taxon>Thelephorales</taxon>
        <taxon>Thelephoraceae</taxon>
        <taxon>Thelephora</taxon>
    </lineage>
</organism>
<dbReference type="EMBL" id="WIUZ02000014">
    <property type="protein sequence ID" value="KAF9781410.1"/>
    <property type="molecule type" value="Genomic_DNA"/>
</dbReference>
<dbReference type="PANTHER" id="PTHR36452:SF1">
    <property type="entry name" value="DUF2461 DOMAIN-CONTAINING PROTEIN"/>
    <property type="match status" value="1"/>
</dbReference>
<dbReference type="Pfam" id="PF09365">
    <property type="entry name" value="DUF2461"/>
    <property type="match status" value="1"/>
</dbReference>
<dbReference type="AlphaFoldDB" id="A0A9P6H9K8"/>
<evidence type="ECO:0000313" key="2">
    <source>
        <dbReference type="EMBL" id="KAF9781410.1"/>
    </source>
</evidence>
<feature type="compositionally biased region" description="Acidic residues" evidence="1">
    <location>
        <begin position="34"/>
        <end position="50"/>
    </location>
</feature>
<proteinExistence type="predicted"/>
<dbReference type="InterPro" id="IPR012808">
    <property type="entry name" value="CHP02453"/>
</dbReference>
<comment type="caution">
    <text evidence="2">The sequence shown here is derived from an EMBL/GenBank/DDBJ whole genome shotgun (WGS) entry which is preliminary data.</text>
</comment>
<dbReference type="NCBIfam" id="TIGR02453">
    <property type="entry name" value="TIGR02453 family protein"/>
    <property type="match status" value="1"/>
</dbReference>
<dbReference type="OrthoDB" id="2537769at2759"/>